<evidence type="ECO:0000256" key="1">
    <source>
        <dbReference type="SAM" id="Phobius"/>
    </source>
</evidence>
<dbReference type="KEGG" id="rcr:NCTC10994_00069"/>
<accession>A0A2X4WN71</accession>
<sequence>MTTLDSPSRKVARDSHIDLAGTAWPLYKLEAVAVGLVVLLVLFLVTATAQTAVLSAAAAATVVWWARRAYYLRA</sequence>
<dbReference type="EMBL" id="LS483468">
    <property type="protein sequence ID" value="SQI28325.1"/>
    <property type="molecule type" value="Genomic_DNA"/>
</dbReference>
<dbReference type="AlphaFoldDB" id="A0A2X4WN71"/>
<keyword evidence="1" id="KW-0472">Membrane</keyword>
<organism evidence="2 3">
    <name type="scientific">Rhodococcus coprophilus</name>
    <dbReference type="NCBI Taxonomy" id="38310"/>
    <lineage>
        <taxon>Bacteria</taxon>
        <taxon>Bacillati</taxon>
        <taxon>Actinomycetota</taxon>
        <taxon>Actinomycetes</taxon>
        <taxon>Mycobacteriales</taxon>
        <taxon>Nocardiaceae</taxon>
        <taxon>Rhodococcus</taxon>
    </lineage>
</organism>
<evidence type="ECO:0000313" key="3">
    <source>
        <dbReference type="Proteomes" id="UP000249091"/>
    </source>
</evidence>
<dbReference type="Proteomes" id="UP000249091">
    <property type="component" value="Chromosome 1"/>
</dbReference>
<feature type="transmembrane region" description="Helical" evidence="1">
    <location>
        <begin position="33"/>
        <end position="66"/>
    </location>
</feature>
<evidence type="ECO:0000313" key="2">
    <source>
        <dbReference type="EMBL" id="SQI28325.1"/>
    </source>
</evidence>
<proteinExistence type="predicted"/>
<gene>
    <name evidence="2" type="ORF">NCTC10994_00069</name>
</gene>
<protein>
    <submittedName>
        <fullName evidence="2">Uncharacterized protein</fullName>
    </submittedName>
</protein>
<dbReference type="RefSeq" id="WP_072699091.1">
    <property type="nucleotide sequence ID" value="NZ_JAFBBL010000001.1"/>
</dbReference>
<name>A0A2X4WN71_9NOCA</name>
<reference evidence="2 3" key="1">
    <citation type="submission" date="2018-06" db="EMBL/GenBank/DDBJ databases">
        <authorList>
            <consortium name="Pathogen Informatics"/>
            <person name="Doyle S."/>
        </authorList>
    </citation>
    <scope>NUCLEOTIDE SEQUENCE [LARGE SCALE GENOMIC DNA]</scope>
    <source>
        <strain evidence="2 3">NCTC10994</strain>
    </source>
</reference>
<keyword evidence="3" id="KW-1185">Reference proteome</keyword>
<dbReference type="STRING" id="1219011.GCA_001895045_01084"/>
<keyword evidence="1" id="KW-1133">Transmembrane helix</keyword>
<keyword evidence="1" id="KW-0812">Transmembrane</keyword>